<evidence type="ECO:0000256" key="3">
    <source>
        <dbReference type="ARBA" id="ARBA00022679"/>
    </source>
</evidence>
<reference evidence="5" key="1">
    <citation type="journal article" date="2020" name="mSystems">
        <title>Genome- and Community-Level Interaction Insights into Carbon Utilization and Element Cycling Functions of Hydrothermarchaeota in Hydrothermal Sediment.</title>
        <authorList>
            <person name="Zhou Z."/>
            <person name="Liu Y."/>
            <person name="Xu W."/>
            <person name="Pan J."/>
            <person name="Luo Z.H."/>
            <person name="Li M."/>
        </authorList>
    </citation>
    <scope>NUCLEOTIDE SEQUENCE [LARGE SCALE GENOMIC DNA]</scope>
    <source>
        <strain evidence="5">SpSt-289</strain>
    </source>
</reference>
<protein>
    <recommendedName>
        <fullName evidence="4">Methyltransferase</fullName>
        <ecNumber evidence="4">2.1.1.-</ecNumber>
    </recommendedName>
</protein>
<keyword evidence="2 5" id="KW-0489">Methyltransferase</keyword>
<dbReference type="EC" id="2.1.1.-" evidence="4"/>
<dbReference type="GO" id="GO:0032259">
    <property type="term" value="P:methylation"/>
    <property type="evidence" value="ECO:0007669"/>
    <property type="project" value="UniProtKB-KW"/>
</dbReference>
<organism evidence="5">
    <name type="scientific">Caldilinea aerophila</name>
    <dbReference type="NCBI Taxonomy" id="133453"/>
    <lineage>
        <taxon>Bacteria</taxon>
        <taxon>Bacillati</taxon>
        <taxon>Chloroflexota</taxon>
        <taxon>Caldilineae</taxon>
        <taxon>Caldilineales</taxon>
        <taxon>Caldilineaceae</taxon>
        <taxon>Caldilinea</taxon>
    </lineage>
</organism>
<dbReference type="EMBL" id="DSMG01000101">
    <property type="protein sequence ID" value="HDX31867.1"/>
    <property type="molecule type" value="Genomic_DNA"/>
</dbReference>
<comment type="caution">
    <text evidence="5">The sequence shown here is derived from an EMBL/GenBank/DDBJ whole genome shotgun (WGS) entry which is preliminary data.</text>
</comment>
<keyword evidence="3 4" id="KW-0808">Transferase</keyword>
<accession>A0A7C1JTA0</accession>
<evidence type="ECO:0000256" key="4">
    <source>
        <dbReference type="PIRNR" id="PIRNR037567"/>
    </source>
</evidence>
<evidence type="ECO:0000313" key="5">
    <source>
        <dbReference type="EMBL" id="HDX31867.1"/>
    </source>
</evidence>
<name>A0A7C1JTA0_9CHLR</name>
<sequence>MQISSRRTQRDLRRATARADATRMVQPIHTLPVYRLVDEERVALIHERSMQILEEAGIAFYDAESLQILRANGARVVGEIAYFDRELVMEFLKRAPRQFILQARNPANNVVIGGDYMTFLPVYGPPFVRDRARGRCEATLADLQNFIKLTMMTPYLHHQGGVIVEPMDLPFHTRHMDIVYAHIKYGDRGFMGASTEAYTAADSIAMSRIVFGERMEGPDPCIFCTINVSSPRRLDEKMLGTIKEFARARQAVMVTPFILSGAMGPAAIAGTVAQLNAEALAGIVFTQMVNPGTPCIYGSFQAVTDLQSGAPVFGAPESQLSLYLSAQMARHYGLPFRSAGMYASSKIPDAQAAYESMMSMLPGVMAKVNLVLHAAGWLENGLVASYEKFVLDCEILGMLHTYLKGVDWSEEGWAMESILHEVPPGGHHLGTAHTMRNFRTAFYRAELFDYKAAEAWEMAGAPDSEVRAAQKVQKLLYEYEAPPLDPAIDEELQAFMAKRKRELG</sequence>
<comment type="similarity">
    <text evidence="1 4">Belongs to the trimethylamine methyltransferase family.</text>
</comment>
<evidence type="ECO:0000256" key="1">
    <source>
        <dbReference type="ARBA" id="ARBA00007137"/>
    </source>
</evidence>
<dbReference type="AlphaFoldDB" id="A0A7C1JTA0"/>
<dbReference type="InterPro" id="IPR038601">
    <property type="entry name" value="MttB-like_sf"/>
</dbReference>
<dbReference type="Gene3D" id="3.20.20.480">
    <property type="entry name" value="Trimethylamine methyltransferase-like"/>
    <property type="match status" value="1"/>
</dbReference>
<dbReference type="Pfam" id="PF06253">
    <property type="entry name" value="MTTB"/>
    <property type="match status" value="1"/>
</dbReference>
<gene>
    <name evidence="5" type="ORF">ENQ20_10315</name>
</gene>
<dbReference type="PIRSF" id="PIRSF037567">
    <property type="entry name" value="MTTB_MeTrfase"/>
    <property type="match status" value="1"/>
</dbReference>
<proteinExistence type="inferred from homology"/>
<dbReference type="GO" id="GO:0015948">
    <property type="term" value="P:methanogenesis"/>
    <property type="evidence" value="ECO:0007669"/>
    <property type="project" value="UniProtKB-UniRule"/>
</dbReference>
<dbReference type="InterPro" id="IPR010426">
    <property type="entry name" value="MTTB_MeTrfase"/>
</dbReference>
<evidence type="ECO:0000256" key="2">
    <source>
        <dbReference type="ARBA" id="ARBA00022603"/>
    </source>
</evidence>
<dbReference type="GO" id="GO:0008168">
    <property type="term" value="F:methyltransferase activity"/>
    <property type="evidence" value="ECO:0007669"/>
    <property type="project" value="UniProtKB-KW"/>
</dbReference>